<dbReference type="OrthoDB" id="5767869at2"/>
<dbReference type="RefSeq" id="WP_093426773.1">
    <property type="nucleotide sequence ID" value="NZ_FOMJ01000001.1"/>
</dbReference>
<accession>A0A1I1N7X5</accession>
<keyword evidence="4" id="KW-1185">Reference proteome</keyword>
<dbReference type="AlphaFoldDB" id="A0A1I1N7X5"/>
<evidence type="ECO:0000313" key="4">
    <source>
        <dbReference type="Proteomes" id="UP000198611"/>
    </source>
</evidence>
<feature type="chain" id="PRO_5011750041" evidence="2">
    <location>
        <begin position="25"/>
        <end position="194"/>
    </location>
</feature>
<dbReference type="STRING" id="1123397.SAMN05660831_00069"/>
<keyword evidence="3" id="KW-0449">Lipoprotein</keyword>
<dbReference type="InterPro" id="IPR014118">
    <property type="entry name" value="T4SS_TraV"/>
</dbReference>
<gene>
    <name evidence="3" type="ORF">SAMN05660831_00069</name>
</gene>
<reference evidence="3 4" key="1">
    <citation type="submission" date="2016-10" db="EMBL/GenBank/DDBJ databases">
        <authorList>
            <person name="de Groot N.N."/>
        </authorList>
    </citation>
    <scope>NUCLEOTIDE SEQUENCE [LARGE SCALE GENOMIC DNA]</scope>
    <source>
        <strain evidence="3 4">HL3</strain>
    </source>
</reference>
<dbReference type="Proteomes" id="UP000198611">
    <property type="component" value="Unassembled WGS sequence"/>
</dbReference>
<sequence length="194" mass="20703">MQARHGIRAGLPALALLTSAAGLSGCGTMGASEYSCDGFPEGQTCQSVREVYEGDNQVTEEHTEAVEQAQAARDEAWSGQVPAEVPRPIRTPAQVMRIWHAPMEDSRGVLNMATYSFVEVETRRWSVGEAYQEGSEGRRMMRMSPGQAPQTDDPVGVSGAQGSGEQGEAASRGSGGSGEVAETRERLTDDLQGR</sequence>
<keyword evidence="2" id="KW-0732">Signal</keyword>
<proteinExistence type="predicted"/>
<protein>
    <submittedName>
        <fullName evidence="3">Type IV conjugative transfer system lipoprotein (TraV)</fullName>
    </submittedName>
</protein>
<dbReference type="PROSITE" id="PS51257">
    <property type="entry name" value="PROKAR_LIPOPROTEIN"/>
    <property type="match status" value="1"/>
</dbReference>
<evidence type="ECO:0000313" key="3">
    <source>
        <dbReference type="EMBL" id="SFC91578.1"/>
    </source>
</evidence>
<feature type="compositionally biased region" description="Basic and acidic residues" evidence="1">
    <location>
        <begin position="181"/>
        <end position="194"/>
    </location>
</feature>
<evidence type="ECO:0000256" key="2">
    <source>
        <dbReference type="SAM" id="SignalP"/>
    </source>
</evidence>
<evidence type="ECO:0000256" key="1">
    <source>
        <dbReference type="SAM" id="MobiDB-lite"/>
    </source>
</evidence>
<name>A0A1I1N7X5_9GAMM</name>
<dbReference type="Pfam" id="PF09676">
    <property type="entry name" value="TraV"/>
    <property type="match status" value="1"/>
</dbReference>
<feature type="signal peptide" evidence="2">
    <location>
        <begin position="1"/>
        <end position="24"/>
    </location>
</feature>
<dbReference type="EMBL" id="FOMJ01000001">
    <property type="protein sequence ID" value="SFC91578.1"/>
    <property type="molecule type" value="Genomic_DNA"/>
</dbReference>
<organism evidence="3 4">
    <name type="scientific">Thiohalospira halophila DSM 15071</name>
    <dbReference type="NCBI Taxonomy" id="1123397"/>
    <lineage>
        <taxon>Bacteria</taxon>
        <taxon>Pseudomonadati</taxon>
        <taxon>Pseudomonadota</taxon>
        <taxon>Gammaproteobacteria</taxon>
        <taxon>Thiohalospirales</taxon>
        <taxon>Thiohalospiraceae</taxon>
        <taxon>Thiohalospira</taxon>
    </lineage>
</organism>
<feature type="region of interest" description="Disordered" evidence="1">
    <location>
        <begin position="131"/>
        <end position="194"/>
    </location>
</feature>